<evidence type="ECO:0000256" key="1">
    <source>
        <dbReference type="SAM" id="MobiDB-lite"/>
    </source>
</evidence>
<comment type="caution">
    <text evidence="2">The sequence shown here is derived from an EMBL/GenBank/DDBJ whole genome shotgun (WGS) entry which is preliminary data.</text>
</comment>
<feature type="region of interest" description="Disordered" evidence="1">
    <location>
        <begin position="104"/>
        <end position="131"/>
    </location>
</feature>
<evidence type="ECO:0008006" key="4">
    <source>
        <dbReference type="Google" id="ProtNLM"/>
    </source>
</evidence>
<sequence length="131" mass="14802">MGYSRKRLTGKGKARYTAYYWDIKGNERSAGTFGSEKEADKAWQKAETEIAAGKVGDRRRGRQTLRHYVDRRSSARSNARMPPHAGFGAGNLPMCPKLMASSAFPPTFGDTRRTRHSWARRHRRLSASLKS</sequence>
<keyword evidence="3" id="KW-1185">Reference proteome</keyword>
<accession>A0ABP6TCE8</accession>
<gene>
    <name evidence="2" type="ORF">GCM10020369_78060</name>
</gene>
<name>A0ABP6TCE8_9ACTN</name>
<feature type="compositionally biased region" description="Basic residues" evidence="1">
    <location>
        <begin position="113"/>
        <end position="125"/>
    </location>
</feature>
<protein>
    <recommendedName>
        <fullName evidence="4">AP2-like integrase N-terminal domain-containing protein</fullName>
    </recommendedName>
</protein>
<proteinExistence type="predicted"/>
<organism evidence="2 3">
    <name type="scientific">Cryptosporangium minutisporangium</name>
    <dbReference type="NCBI Taxonomy" id="113569"/>
    <lineage>
        <taxon>Bacteria</taxon>
        <taxon>Bacillati</taxon>
        <taxon>Actinomycetota</taxon>
        <taxon>Actinomycetes</taxon>
        <taxon>Cryptosporangiales</taxon>
        <taxon>Cryptosporangiaceae</taxon>
        <taxon>Cryptosporangium</taxon>
    </lineage>
</organism>
<evidence type="ECO:0000313" key="2">
    <source>
        <dbReference type="EMBL" id="GAA3397524.1"/>
    </source>
</evidence>
<evidence type="ECO:0000313" key="3">
    <source>
        <dbReference type="Proteomes" id="UP001501676"/>
    </source>
</evidence>
<reference evidence="3" key="1">
    <citation type="journal article" date="2019" name="Int. J. Syst. Evol. Microbiol.">
        <title>The Global Catalogue of Microorganisms (GCM) 10K type strain sequencing project: providing services to taxonomists for standard genome sequencing and annotation.</title>
        <authorList>
            <consortium name="The Broad Institute Genomics Platform"/>
            <consortium name="The Broad Institute Genome Sequencing Center for Infectious Disease"/>
            <person name="Wu L."/>
            <person name="Ma J."/>
        </authorList>
    </citation>
    <scope>NUCLEOTIDE SEQUENCE [LARGE SCALE GENOMIC DNA]</scope>
    <source>
        <strain evidence="3">JCM 9458</strain>
    </source>
</reference>
<dbReference type="EMBL" id="BAAAYN010000066">
    <property type="protein sequence ID" value="GAA3397524.1"/>
    <property type="molecule type" value="Genomic_DNA"/>
</dbReference>
<dbReference type="Proteomes" id="UP001501676">
    <property type="component" value="Unassembled WGS sequence"/>
</dbReference>